<keyword evidence="1" id="KW-1133">Transmembrane helix</keyword>
<name>A0A4Y2LFP3_ARAVE</name>
<evidence type="ECO:0000313" key="4">
    <source>
        <dbReference type="Proteomes" id="UP000499080"/>
    </source>
</evidence>
<keyword evidence="1" id="KW-0472">Membrane</keyword>
<gene>
    <name evidence="3" type="ORF">AVEN_168489_1</name>
</gene>
<feature type="transmembrane region" description="Helical" evidence="1">
    <location>
        <begin position="88"/>
        <end position="111"/>
    </location>
</feature>
<keyword evidence="1" id="KW-0812">Transmembrane</keyword>
<reference evidence="3 4" key="1">
    <citation type="journal article" date="2019" name="Sci. Rep.">
        <title>Orb-weaving spider Araneus ventricosus genome elucidates the spidroin gene catalogue.</title>
        <authorList>
            <person name="Kono N."/>
            <person name="Nakamura H."/>
            <person name="Ohtoshi R."/>
            <person name="Moran D.A.P."/>
            <person name="Shinohara A."/>
            <person name="Yoshida Y."/>
            <person name="Fujiwara M."/>
            <person name="Mori M."/>
            <person name="Tomita M."/>
            <person name="Arakawa K."/>
        </authorList>
    </citation>
    <scope>NUCLEOTIDE SEQUENCE [LARGE SCALE GENOMIC DNA]</scope>
</reference>
<dbReference type="AlphaFoldDB" id="A0A4Y2LFP3"/>
<evidence type="ECO:0000313" key="3">
    <source>
        <dbReference type="EMBL" id="GBN13498.1"/>
    </source>
</evidence>
<accession>A0A4Y2LFP3</accession>
<feature type="signal peptide" evidence="2">
    <location>
        <begin position="1"/>
        <end position="24"/>
    </location>
</feature>
<dbReference type="Proteomes" id="UP000499080">
    <property type="component" value="Unassembled WGS sequence"/>
</dbReference>
<protein>
    <submittedName>
        <fullName evidence="3">Uncharacterized protein</fullName>
    </submittedName>
</protein>
<organism evidence="3 4">
    <name type="scientific">Araneus ventricosus</name>
    <name type="common">Orbweaver spider</name>
    <name type="synonym">Epeira ventricosa</name>
    <dbReference type="NCBI Taxonomy" id="182803"/>
    <lineage>
        <taxon>Eukaryota</taxon>
        <taxon>Metazoa</taxon>
        <taxon>Ecdysozoa</taxon>
        <taxon>Arthropoda</taxon>
        <taxon>Chelicerata</taxon>
        <taxon>Arachnida</taxon>
        <taxon>Araneae</taxon>
        <taxon>Araneomorphae</taxon>
        <taxon>Entelegynae</taxon>
        <taxon>Araneoidea</taxon>
        <taxon>Araneidae</taxon>
        <taxon>Araneus</taxon>
    </lineage>
</organism>
<evidence type="ECO:0000256" key="1">
    <source>
        <dbReference type="SAM" id="Phobius"/>
    </source>
</evidence>
<sequence length="124" mass="14510">MEWKEVRLLLCLSCLDWGRELVMGLDPKTRFSELPPGMIWTRTQAVEGTLNKALQELDKMKFGNNYIEIILKRQAERVKIAETTHFQYILLFFLQVDISTLVVLGLTIFYVKLDNSLEIKLNFN</sequence>
<comment type="caution">
    <text evidence="3">The sequence shown here is derived from an EMBL/GenBank/DDBJ whole genome shotgun (WGS) entry which is preliminary data.</text>
</comment>
<proteinExistence type="predicted"/>
<keyword evidence="4" id="KW-1185">Reference proteome</keyword>
<feature type="chain" id="PRO_5021318881" evidence="2">
    <location>
        <begin position="25"/>
        <end position="124"/>
    </location>
</feature>
<dbReference type="EMBL" id="BGPR01005795">
    <property type="protein sequence ID" value="GBN13498.1"/>
    <property type="molecule type" value="Genomic_DNA"/>
</dbReference>
<keyword evidence="2" id="KW-0732">Signal</keyword>
<evidence type="ECO:0000256" key="2">
    <source>
        <dbReference type="SAM" id="SignalP"/>
    </source>
</evidence>